<dbReference type="SUPFAM" id="SSF54593">
    <property type="entry name" value="Glyoxalase/Bleomycin resistance protein/Dihydroxybiphenyl dioxygenase"/>
    <property type="match status" value="1"/>
</dbReference>
<protein>
    <submittedName>
        <fullName evidence="2">Glyoxalase</fullName>
    </submittedName>
</protein>
<evidence type="ECO:0000259" key="1">
    <source>
        <dbReference type="PROSITE" id="PS51819"/>
    </source>
</evidence>
<reference evidence="2 3" key="1">
    <citation type="submission" date="2018-11" db="EMBL/GenBank/DDBJ databases">
        <title>Trebonia kvetii gen.nov., sp.nov., a novel acidophilic actinobacterium, and proposal of the new actinobacterial family Treboniaceae fam. nov.</title>
        <authorList>
            <person name="Rapoport D."/>
            <person name="Sagova-Mareckova M."/>
            <person name="Sedlacek I."/>
            <person name="Provaznik J."/>
            <person name="Kralova S."/>
            <person name="Pavlinic D."/>
            <person name="Benes V."/>
            <person name="Kopecky J."/>
        </authorList>
    </citation>
    <scope>NUCLEOTIDE SEQUENCE [LARGE SCALE GENOMIC DNA]</scope>
    <source>
        <strain evidence="2 3">15Tr583</strain>
    </source>
</reference>
<organism evidence="2 3">
    <name type="scientific">Trebonia kvetii</name>
    <dbReference type="NCBI Taxonomy" id="2480626"/>
    <lineage>
        <taxon>Bacteria</taxon>
        <taxon>Bacillati</taxon>
        <taxon>Actinomycetota</taxon>
        <taxon>Actinomycetes</taxon>
        <taxon>Streptosporangiales</taxon>
        <taxon>Treboniaceae</taxon>
        <taxon>Trebonia</taxon>
    </lineage>
</organism>
<dbReference type="OrthoDB" id="485032at2"/>
<gene>
    <name evidence="2" type="ORF">EAS64_33415</name>
</gene>
<dbReference type="InterPro" id="IPR029068">
    <property type="entry name" value="Glyas_Bleomycin-R_OHBP_Dase"/>
</dbReference>
<dbReference type="Pfam" id="PF00903">
    <property type="entry name" value="Glyoxalase"/>
    <property type="match status" value="1"/>
</dbReference>
<name>A0A6P2BQA5_9ACTN</name>
<dbReference type="EMBL" id="RPFW01000007">
    <property type="protein sequence ID" value="TVZ01184.1"/>
    <property type="molecule type" value="Genomic_DNA"/>
</dbReference>
<dbReference type="InterPro" id="IPR004360">
    <property type="entry name" value="Glyas_Fos-R_dOase_dom"/>
</dbReference>
<feature type="domain" description="VOC" evidence="1">
    <location>
        <begin position="4"/>
        <end position="140"/>
    </location>
</feature>
<dbReference type="AlphaFoldDB" id="A0A6P2BQA5"/>
<dbReference type="Proteomes" id="UP000460272">
    <property type="component" value="Unassembled WGS sequence"/>
</dbReference>
<keyword evidence="3" id="KW-1185">Reference proteome</keyword>
<accession>A0A6P2BQA5</accession>
<comment type="caution">
    <text evidence="2">The sequence shown here is derived from an EMBL/GenBank/DDBJ whole genome shotgun (WGS) entry which is preliminary data.</text>
</comment>
<sequence length="151" mass="16079">MDMRLEVVVLPVSDVDRARDFYKALGWRLDADFPVEDGYRVVQLTPPGSACSVIFGTGVTAAAPGSAQGLQLVVEDVNAARDELADRGAPVSEVFHDRTGVFHHAGEQARVSGPAQDRASYGSWVSFSDPDGNGWYAQYMADEAAGDTASA</sequence>
<evidence type="ECO:0000313" key="2">
    <source>
        <dbReference type="EMBL" id="TVZ01184.1"/>
    </source>
</evidence>
<dbReference type="Gene3D" id="3.10.180.10">
    <property type="entry name" value="2,3-Dihydroxybiphenyl 1,2-Dioxygenase, domain 1"/>
    <property type="match status" value="1"/>
</dbReference>
<proteinExistence type="predicted"/>
<dbReference type="InterPro" id="IPR037523">
    <property type="entry name" value="VOC_core"/>
</dbReference>
<dbReference type="PROSITE" id="PS51819">
    <property type="entry name" value="VOC"/>
    <property type="match status" value="1"/>
</dbReference>
<evidence type="ECO:0000313" key="3">
    <source>
        <dbReference type="Proteomes" id="UP000460272"/>
    </source>
</evidence>